<feature type="binding site" evidence="11">
    <location>
        <position position="904"/>
    </location>
    <ligand>
        <name>a divalent metal cation</name>
        <dbReference type="ChEBI" id="CHEBI:60240"/>
        <note>catalytic</note>
    </ligand>
</feature>
<keyword evidence="4" id="KW-0853">WD repeat</keyword>
<feature type="binding site" evidence="11">
    <location>
        <position position="1066"/>
    </location>
    <ligand>
        <name>a divalent metal cation</name>
        <dbReference type="ChEBI" id="CHEBI:60240"/>
        <note>catalytic</note>
    </ligand>
</feature>
<dbReference type="SMART" id="SM00479">
    <property type="entry name" value="EXOIII"/>
    <property type="match status" value="1"/>
</dbReference>
<evidence type="ECO:0000256" key="6">
    <source>
        <dbReference type="ARBA" id="ARBA00022722"/>
    </source>
</evidence>
<reference evidence="14" key="1">
    <citation type="submission" date="2023-06" db="EMBL/GenBank/DDBJ databases">
        <authorList>
            <person name="Noh H."/>
        </authorList>
    </citation>
    <scope>NUCLEOTIDE SEQUENCE</scope>
    <source>
        <strain evidence="14">DUCC20226</strain>
    </source>
</reference>
<sequence length="1168" mass="128686">MDADWDELSRQLLPPPGGQSVPTVVTALAFDSSQELLWAGNGYGRVTSFYGNSLQKYTSFRAHPPSEGAVHQLLFNEKGVIALGARGVHMALRRGPPVWPHISAEDMRDLRCMSFTSKATSEILVAGVQDTMFVIDTNKGEIVKRIPTTNHYIKMKKGRYICAATTDGNVHILDPVKFTIMHKWRAHSAFINDMDVQQDFVVTCGTSLKQPAATYMLDPFVMVFDLKNLATMPPIPFPPLAAYVRMHPRMLTTGIVASQGGQMHVVDLLNPNTSNVRQANVVGSVLTGIEIAPSGEAIALADTDCNMHLWGSPSKCHFVELPQPTEWPDEEVPPPHIDWKENTPLNSIGIPYYREALSSALPNSSISDVGAPPLRISQNDLAHLTKASFGFYGPNTRGTRRNQAEDTRVADKTTLAIRAPKFLSEKARDATKISSSASAPDGQVDMAVGTLGNAELESLKLDVPALYQSVEISFSKYGVDDFDFGFYNMTRYAGLENHIANSYANSLLQVLHFTPLVRNLALQHAATDCLSEMCLLCELGYLSDMLQKTEGSSCHASNLLKCLSNHPPASRLGLLEEDSRQGSLTKMMQQLTRFLLQTIADDYRTKSPIPTAMQEILATSALTTIKCLNCGNETSRSGSNYVTDLTYPLIKGRGSRSTKTSFSQVLKTSVEGEGAMKGWCIRCNRYQSLQARKTIQGIPSVLTLNVPVAEHRDNELEQRMLWANPGWLPEEIGIIVDNGSFFCYQGEDLKLHLQRGVHNIQVYSLIGLSVNIESGSPQKSHLGALSPGSVDTGSNHKPHLVAMVNVAHAEPTAPGDSQWHLFNDFSVKPVSAAEALTFNARWKMPSVLVYQLKTANNDLDTEWVKNIDTSVLHIDFKPDAKEHPYRTLDPVEERPGPETTVALDTEFVLAKQSEVEMKSDGVREVIRPNFHALARVSIVRGEGEDEGLAFIDDWIQVKEPVIDYLHSYSGIKPDDLDPRNSNHCLVSLKVAYKRLWVLLNLGCKFIGHGLKGDFRVINIQVPKAQIIDTIDLFYQKNYRRKLSLKFLAWYLLKEGIQVDTHDSIEDARIALKLYKKFQEFDDAGITKMMLNEIYRAGDSVGWKPPGSTTANEQQAAVQRSPTPISEGPPSTPVRKGLAGPGAQGALTPSWSAGPGAGGFTPGRGSPLR</sequence>
<dbReference type="Pfam" id="PF00929">
    <property type="entry name" value="RNase_T"/>
    <property type="match status" value="1"/>
</dbReference>
<dbReference type="EC" id="3.1.13.4" evidence="11"/>
<evidence type="ECO:0000256" key="3">
    <source>
        <dbReference type="ARBA" id="ARBA00022490"/>
    </source>
</evidence>
<feature type="compositionally biased region" description="Polar residues" evidence="12">
    <location>
        <begin position="1106"/>
        <end position="1123"/>
    </location>
</feature>
<accession>A0AAD9S4Z1</accession>
<name>A0AAD9S4Z1_PHOAM</name>
<dbReference type="InterPro" id="IPR050785">
    <property type="entry name" value="PAN2-PAN3_catalytic_subunit"/>
</dbReference>
<keyword evidence="3 11" id="KW-0963">Cytoplasm</keyword>
<feature type="domain" description="USP" evidence="13">
    <location>
        <begin position="493"/>
        <end position="853"/>
    </location>
</feature>
<dbReference type="Gene3D" id="3.30.420.10">
    <property type="entry name" value="Ribonuclease H-like superfamily/Ribonuclease H"/>
    <property type="match status" value="1"/>
</dbReference>
<comment type="catalytic activity">
    <reaction evidence="1 11">
        <text>Exonucleolytic cleavage of poly(A) to 5'-AMP.</text>
        <dbReference type="EC" id="3.1.13.4"/>
    </reaction>
</comment>
<evidence type="ECO:0000256" key="8">
    <source>
        <dbReference type="ARBA" id="ARBA00022737"/>
    </source>
</evidence>
<dbReference type="InterPro" id="IPR015943">
    <property type="entry name" value="WD40/YVTN_repeat-like_dom_sf"/>
</dbReference>
<keyword evidence="6 11" id="KW-0540">Nuclease</keyword>
<organism evidence="14 15">
    <name type="scientific">Phomopsis amygdali</name>
    <name type="common">Fusicoccum amygdali</name>
    <dbReference type="NCBI Taxonomy" id="1214568"/>
    <lineage>
        <taxon>Eukaryota</taxon>
        <taxon>Fungi</taxon>
        <taxon>Dikarya</taxon>
        <taxon>Ascomycota</taxon>
        <taxon>Pezizomycotina</taxon>
        <taxon>Sordariomycetes</taxon>
        <taxon>Sordariomycetidae</taxon>
        <taxon>Diaporthales</taxon>
        <taxon>Diaporthaceae</taxon>
        <taxon>Diaporthe</taxon>
    </lineage>
</organism>
<evidence type="ECO:0000313" key="14">
    <source>
        <dbReference type="EMBL" id="KAK2599384.1"/>
    </source>
</evidence>
<dbReference type="SUPFAM" id="SSF54001">
    <property type="entry name" value="Cysteine proteinases"/>
    <property type="match status" value="1"/>
</dbReference>
<comment type="cofactor">
    <cofactor evidence="11">
        <name>a divalent metal cation</name>
        <dbReference type="ChEBI" id="CHEBI:60240"/>
    </cofactor>
    <text evidence="11">Binds 2 metal cations per subunit in the catalytic exonuclease domain.</text>
</comment>
<comment type="domain">
    <text evidence="11">The linker, or PAN3 interaction domain (PID), between the WD40 repeats and the pseudo-UCH domain mediates interaction with PAN3.</text>
</comment>
<dbReference type="PROSITE" id="PS50235">
    <property type="entry name" value="USP_3"/>
    <property type="match status" value="1"/>
</dbReference>
<proteinExistence type="inferred from homology"/>
<comment type="subcellular location">
    <subcellularLocation>
        <location evidence="2 11">Cytoplasm</location>
    </subcellularLocation>
</comment>
<dbReference type="Gene3D" id="3.90.70.10">
    <property type="entry name" value="Cysteine proteinases"/>
    <property type="match status" value="1"/>
</dbReference>
<dbReference type="GO" id="GO:0004535">
    <property type="term" value="F:poly(A)-specific ribonuclease activity"/>
    <property type="evidence" value="ECO:0007669"/>
    <property type="project" value="UniProtKB-UniRule"/>
</dbReference>
<comment type="caution">
    <text evidence="11">Lacks conserved residue(s) required for the propagation of feature annotation.</text>
</comment>
<evidence type="ECO:0000256" key="9">
    <source>
        <dbReference type="ARBA" id="ARBA00022801"/>
    </source>
</evidence>
<dbReference type="InterPro" id="IPR030843">
    <property type="entry name" value="PAN2"/>
</dbReference>
<dbReference type="InterPro" id="IPR028881">
    <property type="entry name" value="PAN2_UCH_dom"/>
</dbReference>
<comment type="domain">
    <text evidence="11">Contains a pseudo-UCH domain. This ubiquitin C-terminal hydrolase (UCH)-like or ubiquitin specific protease (USP)-like domain is predicted to be catalytically inactive because it lacks the active site catalytic triad characteristic of thiol proteases, with residues at the equivalent structural positions that are incompatible with catalysis, and it cannot bind ubiquitin. It functions as a structural scaffold for intra- and intermolecular interactions in the complex.</text>
</comment>
<evidence type="ECO:0000256" key="10">
    <source>
        <dbReference type="ARBA" id="ARBA00022839"/>
    </source>
</evidence>
<feature type="binding site" evidence="11">
    <location>
        <position position="906"/>
    </location>
    <ligand>
        <name>a divalent metal cation</name>
        <dbReference type="ChEBI" id="CHEBI:60240"/>
        <note>catalytic</note>
    </ligand>
</feature>
<dbReference type="GO" id="GO:0046872">
    <property type="term" value="F:metal ion binding"/>
    <property type="evidence" value="ECO:0007669"/>
    <property type="project" value="UniProtKB-KW"/>
</dbReference>
<dbReference type="CDD" id="cd06143">
    <property type="entry name" value="PAN2_exo"/>
    <property type="match status" value="1"/>
</dbReference>
<dbReference type="HAMAP" id="MF_03182">
    <property type="entry name" value="PAN2"/>
    <property type="match status" value="1"/>
</dbReference>
<dbReference type="Proteomes" id="UP001265746">
    <property type="component" value="Unassembled WGS sequence"/>
</dbReference>
<comment type="subunit">
    <text evidence="11">Forms a heterotrimer with an asymmetric homodimer of the regulatory subunit PAN3 to form the poly(A)-nuclease (PAN) deadenylation complex.</text>
</comment>
<evidence type="ECO:0000259" key="13">
    <source>
        <dbReference type="PROSITE" id="PS50235"/>
    </source>
</evidence>
<dbReference type="Pfam" id="PF13423">
    <property type="entry name" value="UCH_1"/>
    <property type="match status" value="2"/>
</dbReference>
<comment type="caution">
    <text evidence="14">The sequence shown here is derived from an EMBL/GenBank/DDBJ whole genome shotgun (WGS) entry which is preliminary data.</text>
</comment>
<dbReference type="SUPFAM" id="SSF53098">
    <property type="entry name" value="Ribonuclease H-like"/>
    <property type="match status" value="1"/>
</dbReference>
<dbReference type="Pfam" id="PF20770">
    <property type="entry name" value="PAN2_N"/>
    <property type="match status" value="1"/>
</dbReference>
<feature type="binding site" evidence="11">
    <location>
        <position position="1013"/>
    </location>
    <ligand>
        <name>a divalent metal cation</name>
        <dbReference type="ChEBI" id="CHEBI:60240"/>
        <note>catalytic</note>
    </ligand>
</feature>
<dbReference type="GO" id="GO:0000932">
    <property type="term" value="C:P-body"/>
    <property type="evidence" value="ECO:0007669"/>
    <property type="project" value="TreeGrafter"/>
</dbReference>
<gene>
    <name evidence="11" type="primary">PAN2</name>
    <name evidence="14" type="ORF">N8I77_011142</name>
</gene>
<comment type="activity regulation">
    <text evidence="11">Positively regulated by the regulatory subunit PAN3.</text>
</comment>
<dbReference type="InterPro" id="IPR013520">
    <property type="entry name" value="Ribonucl_H"/>
</dbReference>
<dbReference type="PANTHER" id="PTHR15728:SF0">
    <property type="entry name" value="PAN2-PAN3 DEADENYLATION COMPLEX CATALYTIC SUBUNIT PAN2"/>
    <property type="match status" value="1"/>
</dbReference>
<evidence type="ECO:0000256" key="12">
    <source>
        <dbReference type="SAM" id="MobiDB-lite"/>
    </source>
</evidence>
<dbReference type="InterPro" id="IPR036322">
    <property type="entry name" value="WD40_repeat_dom_sf"/>
</dbReference>
<keyword evidence="10 11" id="KW-0269">Exonuclease</keyword>
<keyword evidence="5 11" id="KW-0507">mRNA processing</keyword>
<dbReference type="EMBL" id="JAUJFL010000007">
    <property type="protein sequence ID" value="KAK2599384.1"/>
    <property type="molecule type" value="Genomic_DNA"/>
</dbReference>
<dbReference type="GO" id="GO:0003676">
    <property type="term" value="F:nucleic acid binding"/>
    <property type="evidence" value="ECO:0007669"/>
    <property type="project" value="InterPro"/>
</dbReference>
<dbReference type="InterPro" id="IPR036397">
    <property type="entry name" value="RNaseH_sf"/>
</dbReference>
<evidence type="ECO:0000256" key="4">
    <source>
        <dbReference type="ARBA" id="ARBA00022574"/>
    </source>
</evidence>
<evidence type="ECO:0000256" key="11">
    <source>
        <dbReference type="HAMAP-Rule" id="MF_03182"/>
    </source>
</evidence>
<dbReference type="AlphaFoldDB" id="A0AAD9S4Z1"/>
<dbReference type="GO" id="GO:0000289">
    <property type="term" value="P:nuclear-transcribed mRNA poly(A) tail shortening"/>
    <property type="evidence" value="ECO:0007669"/>
    <property type="project" value="UniProtKB-UniRule"/>
</dbReference>
<dbReference type="GO" id="GO:0031251">
    <property type="term" value="C:PAN complex"/>
    <property type="evidence" value="ECO:0007669"/>
    <property type="project" value="UniProtKB-UniRule"/>
</dbReference>
<evidence type="ECO:0000313" key="15">
    <source>
        <dbReference type="Proteomes" id="UP001265746"/>
    </source>
</evidence>
<dbReference type="InterPro" id="IPR048841">
    <property type="entry name" value="PAN2_N"/>
</dbReference>
<evidence type="ECO:0000256" key="1">
    <source>
        <dbReference type="ARBA" id="ARBA00001663"/>
    </source>
</evidence>
<dbReference type="InterPro" id="IPR028889">
    <property type="entry name" value="USP"/>
</dbReference>
<dbReference type="InterPro" id="IPR038765">
    <property type="entry name" value="Papain-like_cys_pep_sf"/>
</dbReference>
<comment type="function">
    <text evidence="11">Catalytic subunit of the poly(A)-nuclease (PAN) deadenylation complex, one of two cytoplasmic mRNA deadenylases involved in mRNA turnover. PAN specifically shortens poly(A) tails of RNA and the activity is stimulated by poly(A)-binding protein PAB1. PAN deadenylation is followed by rapid degradation of the shortened mRNA tails by the CCR4-NOT complex. Deadenylated mRNAs are then degraded by two alternative mechanisms, namely exosome-mediated 3'-5' exonucleolytic degradation, or deadenlyation-dependent mRNA decaping and subsequent 5'-3' exonucleolytic degradation by XRN1. May also be involved in post-transcriptional maturation of mRNA poly(A) tails.</text>
</comment>
<dbReference type="Gene3D" id="2.130.10.10">
    <property type="entry name" value="YVTN repeat-like/Quinoprotein amine dehydrogenase"/>
    <property type="match status" value="1"/>
</dbReference>
<keyword evidence="8" id="KW-0677">Repeat</keyword>
<keyword evidence="15" id="KW-1185">Reference proteome</keyword>
<keyword evidence="9 11" id="KW-0378">Hydrolase</keyword>
<evidence type="ECO:0000256" key="7">
    <source>
        <dbReference type="ARBA" id="ARBA00022723"/>
    </source>
</evidence>
<comment type="similarity">
    <text evidence="11">Belongs to the peptidase C19 family. PAN2 subfamily.</text>
</comment>
<protein>
    <recommendedName>
        <fullName evidence="11">PAN2-PAN3 deadenylation complex catalytic subunit PAN2</fullName>
        <ecNumber evidence="11">3.1.13.4</ecNumber>
    </recommendedName>
    <alternativeName>
        <fullName evidence="11">PAB1P-dependent poly(A)-specific ribonuclease</fullName>
    </alternativeName>
    <alternativeName>
        <fullName evidence="11">Poly(A)-nuclease deadenylation complex subunit 2</fullName>
        <shortName evidence="11">PAN deadenylation complex subunit 2</shortName>
    </alternativeName>
</protein>
<evidence type="ECO:0000256" key="2">
    <source>
        <dbReference type="ARBA" id="ARBA00004496"/>
    </source>
</evidence>
<dbReference type="PANTHER" id="PTHR15728">
    <property type="entry name" value="DEADENYLATION COMPLEX CATALYTIC SUBUNIT PAN2"/>
    <property type="match status" value="1"/>
</dbReference>
<keyword evidence="7 11" id="KW-0479">Metal-binding</keyword>
<dbReference type="InterPro" id="IPR012337">
    <property type="entry name" value="RNaseH-like_sf"/>
</dbReference>
<dbReference type="SUPFAM" id="SSF50978">
    <property type="entry name" value="WD40 repeat-like"/>
    <property type="match status" value="1"/>
</dbReference>
<dbReference type="GO" id="GO:0006397">
    <property type="term" value="P:mRNA processing"/>
    <property type="evidence" value="ECO:0007669"/>
    <property type="project" value="UniProtKB-KW"/>
</dbReference>
<evidence type="ECO:0000256" key="5">
    <source>
        <dbReference type="ARBA" id="ARBA00022664"/>
    </source>
</evidence>
<feature type="region of interest" description="Disordered" evidence="12">
    <location>
        <begin position="1101"/>
        <end position="1168"/>
    </location>
</feature>
<dbReference type="FunFam" id="2.130.10.10:FF:000459">
    <property type="entry name" value="PAN2-PAN3 deadenylation complex catalytic subunit PAN2"/>
    <property type="match status" value="1"/>
</dbReference>
<dbReference type="FunFam" id="3.30.420.10:FF:000028">
    <property type="entry name" value="PAN2-PAN3 deadenylation complex catalytic subunit PAN2"/>
    <property type="match status" value="1"/>
</dbReference>